<reference evidence="1" key="1">
    <citation type="submission" date="2020-07" db="EMBL/GenBank/DDBJ databases">
        <authorList>
            <person name="Nazaruddin N."/>
        </authorList>
    </citation>
    <scope>NUCLEOTIDE SEQUENCE</scope>
</reference>
<gene>
    <name evidence="1" type="ORF">MHI_LOCUS525339</name>
</gene>
<evidence type="ECO:0000313" key="2">
    <source>
        <dbReference type="Proteomes" id="UP000752696"/>
    </source>
</evidence>
<feature type="non-terminal residue" evidence="1">
    <location>
        <position position="1"/>
    </location>
</feature>
<protein>
    <submittedName>
        <fullName evidence="1">Uncharacterized protein</fullName>
    </submittedName>
</protein>
<dbReference type="EMBL" id="CAJDYZ010008244">
    <property type="protein sequence ID" value="CAD1475191.1"/>
    <property type="molecule type" value="Genomic_DNA"/>
</dbReference>
<organism evidence="1 2">
    <name type="scientific">Heterotrigona itama</name>
    <dbReference type="NCBI Taxonomy" id="395501"/>
    <lineage>
        <taxon>Eukaryota</taxon>
        <taxon>Metazoa</taxon>
        <taxon>Ecdysozoa</taxon>
        <taxon>Arthropoda</taxon>
        <taxon>Hexapoda</taxon>
        <taxon>Insecta</taxon>
        <taxon>Pterygota</taxon>
        <taxon>Neoptera</taxon>
        <taxon>Endopterygota</taxon>
        <taxon>Hymenoptera</taxon>
        <taxon>Apocrita</taxon>
        <taxon>Aculeata</taxon>
        <taxon>Apoidea</taxon>
        <taxon>Anthophila</taxon>
        <taxon>Apidae</taxon>
        <taxon>Heterotrigona</taxon>
    </lineage>
</organism>
<sequence length="54" mass="5979">LDSNDSPELSSCSSLEFFCIIHGLAKRMVSLRQETTGQTLAIKLFFACKLELDA</sequence>
<comment type="caution">
    <text evidence="1">The sequence shown here is derived from an EMBL/GenBank/DDBJ whole genome shotgun (WGS) entry which is preliminary data.</text>
</comment>
<dbReference type="AlphaFoldDB" id="A0A6V7H6L4"/>
<dbReference type="Proteomes" id="UP000752696">
    <property type="component" value="Unassembled WGS sequence"/>
</dbReference>
<accession>A0A6V7H6L4</accession>
<name>A0A6V7H6L4_9HYME</name>
<proteinExistence type="predicted"/>
<evidence type="ECO:0000313" key="1">
    <source>
        <dbReference type="EMBL" id="CAD1475191.1"/>
    </source>
</evidence>
<keyword evidence="2" id="KW-1185">Reference proteome</keyword>